<reference evidence="3 4" key="1">
    <citation type="submission" date="2023-08" db="EMBL/GenBank/DDBJ databases">
        <authorList>
            <person name="Kumar R."/>
        </authorList>
    </citation>
    <scope>NUCLEOTIDE SEQUENCE [LARGE SCALE GENOMIC DNA]</scope>
    <source>
        <strain evidence="3 4">LUR13</strain>
    </source>
</reference>
<accession>A0ABT9HKT9</accession>
<dbReference type="EMBL" id="JAVAJI010000035">
    <property type="protein sequence ID" value="MDP4546089.1"/>
    <property type="molecule type" value="Genomic_DNA"/>
</dbReference>
<dbReference type="RefSeq" id="WP_227678286.1">
    <property type="nucleotide sequence ID" value="NZ_CAJGZG010000024.1"/>
</dbReference>
<feature type="signal peptide" evidence="1">
    <location>
        <begin position="1"/>
        <end position="35"/>
    </location>
</feature>
<protein>
    <recommendedName>
        <fullName evidence="2">FimV N-terminal domain-containing protein</fullName>
    </recommendedName>
</protein>
<keyword evidence="4" id="KW-1185">Reference proteome</keyword>
<evidence type="ECO:0000313" key="4">
    <source>
        <dbReference type="Proteomes" id="UP001228171"/>
    </source>
</evidence>
<dbReference type="Pfam" id="PF25800">
    <property type="entry name" value="FimV_N"/>
    <property type="match status" value="1"/>
</dbReference>
<dbReference type="InterPro" id="IPR057840">
    <property type="entry name" value="FimV_N"/>
</dbReference>
<evidence type="ECO:0000259" key="2">
    <source>
        <dbReference type="Pfam" id="PF25800"/>
    </source>
</evidence>
<evidence type="ECO:0000313" key="3">
    <source>
        <dbReference type="EMBL" id="MDP4546089.1"/>
    </source>
</evidence>
<comment type="caution">
    <text evidence="3">The sequence shown here is derived from an EMBL/GenBank/DDBJ whole genome shotgun (WGS) entry which is preliminary data.</text>
</comment>
<organism evidence="3 4">
    <name type="scientific">Psychrobacter faecalis</name>
    <dbReference type="NCBI Taxonomy" id="180588"/>
    <lineage>
        <taxon>Bacteria</taxon>
        <taxon>Pseudomonadati</taxon>
        <taxon>Pseudomonadota</taxon>
        <taxon>Gammaproteobacteria</taxon>
        <taxon>Moraxellales</taxon>
        <taxon>Moraxellaceae</taxon>
        <taxon>Psychrobacter</taxon>
    </lineage>
</organism>
<name>A0ABT9HKT9_9GAMM</name>
<gene>
    <name evidence="3" type="ORF">Q8P09_13490</name>
</gene>
<keyword evidence="1" id="KW-0732">Signal</keyword>
<dbReference type="GeneID" id="84654521"/>
<feature type="domain" description="FimV N-terminal" evidence="2">
    <location>
        <begin position="37"/>
        <end position="126"/>
    </location>
</feature>
<sequence>MSCHLSHRLTTIHRSVSMALLYSVSYAALMSNAQAATMGKTVITSAQHEPLSASIVVTDIQTPDFSASLADPTLYQQMGLTPTDSMTVRFQPTSATSGRVLITTTKPVSKPFADVVLAINDGGGSVALSLRHCLCHLMAVCPSILQKIV</sequence>
<proteinExistence type="predicted"/>
<feature type="chain" id="PRO_5046903344" description="FimV N-terminal domain-containing protein" evidence="1">
    <location>
        <begin position="36"/>
        <end position="149"/>
    </location>
</feature>
<dbReference type="Proteomes" id="UP001228171">
    <property type="component" value="Unassembled WGS sequence"/>
</dbReference>
<evidence type="ECO:0000256" key="1">
    <source>
        <dbReference type="SAM" id="SignalP"/>
    </source>
</evidence>